<feature type="repeat" description="CSPG" evidence="5">
    <location>
        <begin position="1300"/>
        <end position="1391"/>
    </location>
</feature>
<evidence type="ECO:0000256" key="2">
    <source>
        <dbReference type="ARBA" id="ARBA00022737"/>
    </source>
</evidence>
<accession>A0A8C1HG20</accession>
<keyword evidence="1" id="KW-0732">Signal</keyword>
<dbReference type="InterPro" id="IPR001791">
    <property type="entry name" value="Laminin_G"/>
</dbReference>
<keyword evidence="3" id="KW-0325">Glycoprotein</keyword>
<feature type="repeat" description="CSPG" evidence="5">
    <location>
        <begin position="635"/>
        <end position="733"/>
    </location>
</feature>
<dbReference type="Pfam" id="PF16184">
    <property type="entry name" value="Cadherin_3"/>
    <property type="match status" value="12"/>
</dbReference>
<feature type="domain" description="Laminin G" evidence="8">
    <location>
        <begin position="1"/>
        <end position="178"/>
    </location>
</feature>
<dbReference type="Proteomes" id="UP001108240">
    <property type="component" value="Unplaced"/>
</dbReference>
<reference evidence="9" key="2">
    <citation type="submission" date="2025-09" db="UniProtKB">
        <authorList>
            <consortium name="Ensembl"/>
        </authorList>
    </citation>
    <scope>IDENTIFICATION</scope>
</reference>
<feature type="repeat" description="CSPG" evidence="5">
    <location>
        <begin position="525"/>
        <end position="618"/>
    </location>
</feature>
<dbReference type="PANTHER" id="PTHR45739">
    <property type="entry name" value="MATRIX PROTEIN, PUTATIVE-RELATED"/>
    <property type="match status" value="1"/>
</dbReference>
<dbReference type="InterPro" id="IPR039005">
    <property type="entry name" value="CSPG_rpt"/>
</dbReference>
<dbReference type="Gene3D" id="2.60.120.200">
    <property type="match status" value="2"/>
</dbReference>
<dbReference type="PROSITE" id="PS51854">
    <property type="entry name" value="CSPG"/>
    <property type="match status" value="10"/>
</dbReference>
<feature type="region of interest" description="Disordered" evidence="6">
    <location>
        <begin position="2131"/>
        <end position="2174"/>
    </location>
</feature>
<keyword evidence="7" id="KW-0472">Membrane</keyword>
<feature type="transmembrane region" description="Helical" evidence="7">
    <location>
        <begin position="2202"/>
        <end position="2225"/>
    </location>
</feature>
<dbReference type="InterPro" id="IPR051561">
    <property type="entry name" value="FRAS1_ECM"/>
</dbReference>
<feature type="compositionally biased region" description="Basic residues" evidence="6">
    <location>
        <begin position="2145"/>
        <end position="2174"/>
    </location>
</feature>
<feature type="repeat" description="CSPG" evidence="5">
    <location>
        <begin position="1094"/>
        <end position="1184"/>
    </location>
</feature>
<dbReference type="CDD" id="cd00110">
    <property type="entry name" value="LamG"/>
    <property type="match status" value="2"/>
</dbReference>
<keyword evidence="7" id="KW-0812">Transmembrane</keyword>
<keyword evidence="2" id="KW-0677">Repeat</keyword>
<dbReference type="PANTHER" id="PTHR45739:SF12">
    <property type="entry name" value="CHONDROITIN SULFATE PROTEOGLYCAN 4-LIKE ISOFORM X2"/>
    <property type="match status" value="1"/>
</dbReference>
<feature type="repeat" description="CSPG" evidence="5">
    <location>
        <begin position="1764"/>
        <end position="1856"/>
    </location>
</feature>
<feature type="repeat" description="CSPG" evidence="5">
    <location>
        <begin position="1873"/>
        <end position="1961"/>
    </location>
</feature>
<dbReference type="Pfam" id="PF02210">
    <property type="entry name" value="Laminin_G_2"/>
    <property type="match status" value="2"/>
</dbReference>
<proteinExistence type="predicted"/>
<dbReference type="PROSITE" id="PS50025">
    <property type="entry name" value="LAM_G_DOMAIN"/>
    <property type="match status" value="2"/>
</dbReference>
<evidence type="ECO:0000256" key="3">
    <source>
        <dbReference type="ARBA" id="ARBA00023180"/>
    </source>
</evidence>
<feature type="repeat" description="CSPG" evidence="5">
    <location>
        <begin position="1409"/>
        <end position="1499"/>
    </location>
</feature>
<evidence type="ECO:0000256" key="7">
    <source>
        <dbReference type="SAM" id="Phobius"/>
    </source>
</evidence>
<comment type="caution">
    <text evidence="4">Lacks conserved residue(s) required for the propagation of feature annotation.</text>
</comment>
<evidence type="ECO:0000256" key="4">
    <source>
        <dbReference type="PROSITE-ProRule" id="PRU00122"/>
    </source>
</evidence>
<keyword evidence="7" id="KW-1133">Transmembrane helix</keyword>
<evidence type="ECO:0000256" key="1">
    <source>
        <dbReference type="ARBA" id="ARBA00022729"/>
    </source>
</evidence>
<dbReference type="GO" id="GO:0009653">
    <property type="term" value="P:anatomical structure morphogenesis"/>
    <property type="evidence" value="ECO:0007669"/>
    <property type="project" value="TreeGrafter"/>
</dbReference>
<sequence length="2332" mass="261420">MPWTHCFLNRLTWTFITIFPSQTSFHVRFRTSGPSGLLFLAAGETDFLWVGLHSGRVQVRIQLGSGERSVWSEKGFPLNDLTWHTLELQHDNDNITLTVDKNSITSAKMPGPDFELDVQDGLFVGGVGDLEKSYLSSNETPFGFRGCLDEVLFNEHNLLSSLRPYSGYKMIHEVSLGCSPQFSGTVNDSISFFSSKAYMSLPTWDVPQEGVFECELHTVHSEGILLYSSAGNGNYFALEIQKGHLVAVIKIGVTKTALRSLMVINDGAWHILRLYLSPLNLQFTLGLEMHNSSFGINASALQFTGPLFLGGVDVSTYTEVRKNGLLSLVGKRIGGGSFKGCFRNIRVNYHRMGLPKALVTKDISVGCEPPNQLGPSTTSPPVMTIDSENITDALPEMDKKNFLLLKDLEVLEGGRAALESKHIKINLEFSKLGIRHSQIMFRVEEQPVHGQLRLDVDPNLGENTFSILDLWHGRVMYVHGGSEDLLDFFMFSIFTNSKKEVPSFLNGNRLHRFNISITPVNDAPELSLPEGSLFILLERSRRRMNTDVLRVIDPDSNSTDLMFSVLGNLNTFSGFLEIEGQLGRAVTSFSLSDLEQGKVSYVHKGVKNARMAIRVSDGDKLSNTVVLRIIAVPLEHKVANNTGVEVTQGEATFISNKHLAVQVNVPKQAVDIRYDVTVPPIYGELQRLHSSGQWKQTSTFTQKLLERERLRYLSTFHGTQQSNITDSFKCKATVGSVITDELLFLIRVRWIRYRITRNKIELDGEQKVTLTPQQFHVVTKGARLSENDLHIRLLTLSRKGHLLLSNKILKKNSTFSQDDINNHKLQYELLERPVDDTRDMFHFQVFSKFALSGIHEFRISIKADIHNIILKNHGLSLLEGESKVITKAMLFSETPSSRTVHYTVTSSPKHGVLKRVNLSNSSASSDSIIKFTNQDISEEHISYVHDDSETTHDAFTFLASFGSVKNKSQGTVGTFNISIQLVNDQKPIRLVDKVFHVVRDSQRLLTLEDLCYHDADTDFDDKDLLYTRRKIPMGELVLVNDTTHKLYQFHQKDLEEKRVLFIHKGVSYGRFVLFISDGKHYTSTLLEVSANDPFVKVANNTGLLVQKGQVASLGVANFSIYTNMDVRHDEEVVFEVFLPPSHGTLYCNDIKANTFTQHDLKMGHVMYHHDDSEILEDFFNFTSKVKGLRLDVSVPTIIYLMCICGVFQVVHEDNKPFEIVYTVKVAPTYGFLRISMLEEDHYRGSQENPIQSFSQGDINEGHVQYVQTEHGYVNDSFSLDITNGILTIHDLIVVVDIIPLYIPLEVSNMTLIEGSSKALTQDIIKVVSRHFHGLQIFYLVTEGPHHGRIEHSRIPGVPIPSFTRAQAEQGYIFYVHDGTETVADNFTVVANNTDIRKQSLPFVVYVNITPINDEPPIVTVWEGSVTEISTEDLSSEDPDSPPESLEFIITPPSNGHLALKSAPSRPVLNFTQEHISHGQLVFVHSGALSGGFHFQVNDGVNFAPRQIFSVAAQSLVISLEKNKELKVFPGSSKLITEDELLIITNDFDDIYGNRTITYSVTSPPRFGSLIWKQDENSTEEISSFTQNMVFMKSASEFCWLMLKCVLLFKTFLQAHTFNIHISYENTGPEHRSALLTNTGAVVAEGSSVLIDKSKLDATNVLGKLDEAERNFYEVWYEITSPPHHGTIVVGEKNLTHERPKISQFNLHKHGIIYVHDDSETTQDNFTFDVWLIPKGKPAQRPQSTDYIVSEIFNITVTPVNDRPPVLKTGSPRLKVVKGDTVTLDPENLYVEDQDTPPEELYYTVISKPKNGFLALEGQLNKSISTFTQADVNQGRVHFVQKGELSSGVIHFSITDGFHRPLYKLFSVEVENITISVVNNTGLTLLQGQTTVTLTFENLAAVSNERDASIKYLVTSSPSHGSVMVMEEPVTYFDQEDLHTGRVFYNMSDLSSPRDCFEFTVFTSESNLTNQVVNITVKPLIHLGEHVRIPDGIPVKLRKDVLDATELATLSASDPIFEILEPPKHGKLVKVTFDLGGASHSVESFSFRDVEQGRVAIEENINFHAIYGNTTAPRYNFTAVHPLNDSFVFLLKAANVQPAMGEFVYLVLPYDPITGKHMLSEPTKMPSLNKSTNAMHPPSHIDPSTRPHRTASKLKPRNRWGNHTRSRSTVPHVHRTTMSKLEPSPKNTLVRMETLPRPASDPLFIILPLLACLLLIVILVVLILVFRHRREKRAHPAMIQHLTGNPGEDILARGPYLGQPERSLTVPSVIVTPLTPSCPDSPVLQEVHNAALGPAIEQAVSPFLLCTWNPLNPVSVQQCSPATQPLKQNQYWV</sequence>
<evidence type="ECO:0000313" key="10">
    <source>
        <dbReference type="Proteomes" id="UP001108240"/>
    </source>
</evidence>
<evidence type="ECO:0000256" key="5">
    <source>
        <dbReference type="PROSITE-ProRule" id="PRU01201"/>
    </source>
</evidence>
<evidence type="ECO:0000313" key="9">
    <source>
        <dbReference type="Ensembl" id="ENSCCRP00000047804.2"/>
    </source>
</evidence>
<dbReference type="InterPro" id="IPR013320">
    <property type="entry name" value="ConA-like_dom_sf"/>
</dbReference>
<reference evidence="9" key="1">
    <citation type="submission" date="2025-08" db="UniProtKB">
        <authorList>
            <consortium name="Ensembl"/>
        </authorList>
    </citation>
    <scope>IDENTIFICATION</scope>
</reference>
<dbReference type="SMART" id="SM00282">
    <property type="entry name" value="LamG"/>
    <property type="match status" value="2"/>
</dbReference>
<feature type="domain" description="Laminin G" evidence="8">
    <location>
        <begin position="188"/>
        <end position="367"/>
    </location>
</feature>
<dbReference type="Ensembl" id="ENSCCRT00000051797.2">
    <property type="protein sequence ID" value="ENSCCRP00000047804.2"/>
    <property type="gene ID" value="ENSCCRG00000025511.2"/>
</dbReference>
<evidence type="ECO:0000256" key="6">
    <source>
        <dbReference type="SAM" id="MobiDB-lite"/>
    </source>
</evidence>
<dbReference type="SUPFAM" id="SSF49899">
    <property type="entry name" value="Concanavalin A-like lectins/glucanases"/>
    <property type="match status" value="2"/>
</dbReference>
<feature type="repeat" description="CSPG" evidence="5">
    <location>
        <begin position="866"/>
        <end position="960"/>
    </location>
</feature>
<dbReference type="GeneTree" id="ENSGT00940000154091"/>
<feature type="repeat" description="CSPG" evidence="5">
    <location>
        <begin position="1631"/>
        <end position="1730"/>
    </location>
</feature>
<keyword evidence="10" id="KW-1185">Reference proteome</keyword>
<protein>
    <submittedName>
        <fullName evidence="9">Chondroitin sulfate proteoglycan 4bb</fullName>
    </submittedName>
</protein>
<evidence type="ECO:0000259" key="8">
    <source>
        <dbReference type="PROSITE" id="PS50025"/>
    </source>
</evidence>
<name>A0A8C1HG20_CYPCA</name>
<feature type="repeat" description="CSPG" evidence="5">
    <location>
        <begin position="399"/>
        <end position="494"/>
    </location>
</feature>
<organism evidence="9 10">
    <name type="scientific">Cyprinus carpio carpio</name>
    <dbReference type="NCBI Taxonomy" id="630221"/>
    <lineage>
        <taxon>Eukaryota</taxon>
        <taxon>Metazoa</taxon>
        <taxon>Chordata</taxon>
        <taxon>Craniata</taxon>
        <taxon>Vertebrata</taxon>
        <taxon>Euteleostomi</taxon>
        <taxon>Actinopterygii</taxon>
        <taxon>Neopterygii</taxon>
        <taxon>Teleostei</taxon>
        <taxon>Ostariophysi</taxon>
        <taxon>Cypriniformes</taxon>
        <taxon>Cyprinidae</taxon>
        <taxon>Cyprininae</taxon>
        <taxon>Cyprinus</taxon>
    </lineage>
</organism>